<evidence type="ECO:0008006" key="3">
    <source>
        <dbReference type="Google" id="ProtNLM"/>
    </source>
</evidence>
<sequence>MSTVLPFIPLETNADLAQPRKRRRGGKSFDEVWAYPIFLLKTWVMDDIPFEVIENPFVVNLFKELNPAYVSTSRTTLSGRLLDEEVARVQNEINNNLENAEHLTLMLDGWTSK</sequence>
<dbReference type="Proteomes" id="UP000265703">
    <property type="component" value="Unassembled WGS sequence"/>
</dbReference>
<dbReference type="EMBL" id="QKYT01000639">
    <property type="protein sequence ID" value="RIA82704.1"/>
    <property type="molecule type" value="Genomic_DNA"/>
</dbReference>
<gene>
    <name evidence="1" type="ORF">C1645_834962</name>
</gene>
<comment type="caution">
    <text evidence="1">The sequence shown here is derived from an EMBL/GenBank/DDBJ whole genome shotgun (WGS) entry which is preliminary data.</text>
</comment>
<proteinExistence type="predicted"/>
<accession>A0A397SJJ7</accession>
<protein>
    <recommendedName>
        <fullName evidence="3">DUF659 domain-containing protein</fullName>
    </recommendedName>
</protein>
<evidence type="ECO:0000313" key="1">
    <source>
        <dbReference type="EMBL" id="RIA82704.1"/>
    </source>
</evidence>
<keyword evidence="2" id="KW-1185">Reference proteome</keyword>
<dbReference type="OrthoDB" id="2434206at2759"/>
<evidence type="ECO:0000313" key="2">
    <source>
        <dbReference type="Proteomes" id="UP000265703"/>
    </source>
</evidence>
<organism evidence="1 2">
    <name type="scientific">Glomus cerebriforme</name>
    <dbReference type="NCBI Taxonomy" id="658196"/>
    <lineage>
        <taxon>Eukaryota</taxon>
        <taxon>Fungi</taxon>
        <taxon>Fungi incertae sedis</taxon>
        <taxon>Mucoromycota</taxon>
        <taxon>Glomeromycotina</taxon>
        <taxon>Glomeromycetes</taxon>
        <taxon>Glomerales</taxon>
        <taxon>Glomeraceae</taxon>
        <taxon>Glomus</taxon>
    </lineage>
</organism>
<name>A0A397SJJ7_9GLOM</name>
<dbReference type="STRING" id="658196.A0A397SJJ7"/>
<reference evidence="1 2" key="1">
    <citation type="submission" date="2018-06" db="EMBL/GenBank/DDBJ databases">
        <title>Comparative genomics reveals the genomic features of Rhizophagus irregularis, R. cerebriforme, R. diaphanum and Gigaspora rosea, and their symbiotic lifestyle signature.</title>
        <authorList>
            <person name="Morin E."/>
            <person name="San Clemente H."/>
            <person name="Chen E.C.H."/>
            <person name="De La Providencia I."/>
            <person name="Hainaut M."/>
            <person name="Kuo A."/>
            <person name="Kohler A."/>
            <person name="Murat C."/>
            <person name="Tang N."/>
            <person name="Roy S."/>
            <person name="Loubradou J."/>
            <person name="Henrissat B."/>
            <person name="Grigoriev I.V."/>
            <person name="Corradi N."/>
            <person name="Roux C."/>
            <person name="Martin F.M."/>
        </authorList>
    </citation>
    <scope>NUCLEOTIDE SEQUENCE [LARGE SCALE GENOMIC DNA]</scope>
    <source>
        <strain evidence="1 2">DAOM 227022</strain>
    </source>
</reference>
<dbReference type="AlphaFoldDB" id="A0A397SJJ7"/>